<dbReference type="Proteomes" id="UP000190027">
    <property type="component" value="Unassembled WGS sequence"/>
</dbReference>
<feature type="domain" description="B12-binding" evidence="1">
    <location>
        <begin position="106"/>
        <end position="233"/>
    </location>
</feature>
<evidence type="ECO:0000313" key="3">
    <source>
        <dbReference type="Proteomes" id="UP000190027"/>
    </source>
</evidence>
<evidence type="ECO:0000313" key="2">
    <source>
        <dbReference type="EMBL" id="SKA84459.1"/>
    </source>
</evidence>
<organism evidence="2 3">
    <name type="scientific">Paucidesulfovibrio gracilis DSM 16080</name>
    <dbReference type="NCBI Taxonomy" id="1121449"/>
    <lineage>
        <taxon>Bacteria</taxon>
        <taxon>Pseudomonadati</taxon>
        <taxon>Thermodesulfobacteriota</taxon>
        <taxon>Desulfovibrionia</taxon>
        <taxon>Desulfovibrionales</taxon>
        <taxon>Desulfovibrionaceae</taxon>
        <taxon>Paucidesulfovibrio</taxon>
    </lineage>
</organism>
<reference evidence="2 3" key="1">
    <citation type="submission" date="2017-02" db="EMBL/GenBank/DDBJ databases">
        <authorList>
            <person name="Peterson S.W."/>
        </authorList>
    </citation>
    <scope>NUCLEOTIDE SEQUENCE [LARGE SCALE GENOMIC DNA]</scope>
    <source>
        <strain evidence="2 3">DSM 16080</strain>
    </source>
</reference>
<dbReference type="PROSITE" id="PS51332">
    <property type="entry name" value="B12_BINDING"/>
    <property type="match status" value="1"/>
</dbReference>
<dbReference type="InterPro" id="IPR003759">
    <property type="entry name" value="Cbl-bd_cap"/>
</dbReference>
<dbReference type="OrthoDB" id="5498228at2"/>
<keyword evidence="3" id="KW-1185">Reference proteome</keyword>
<dbReference type="SUPFAM" id="SSF52242">
    <property type="entry name" value="Cobalamin (vitamin B12)-binding domain"/>
    <property type="match status" value="1"/>
</dbReference>
<dbReference type="InterPro" id="IPR036594">
    <property type="entry name" value="Meth_synthase_dom"/>
</dbReference>
<dbReference type="Gene3D" id="1.10.1240.10">
    <property type="entry name" value="Methionine synthase domain"/>
    <property type="match status" value="1"/>
</dbReference>
<name>A0A1T4X4U3_9BACT</name>
<accession>A0A1T4X4U3</accession>
<dbReference type="RefSeq" id="WP_159447183.1">
    <property type="nucleotide sequence ID" value="NZ_FUYC01000007.1"/>
</dbReference>
<sequence>MEGSAVRMSEASFTDIRLEGLAETYFQLLMAGERLRASERILRAVHDDGMSVRDVYLNVFQPVLYEVGRLWQANVISVATEHYCTAATQLIMSQLFPNIASAPKIGKSMVGCCVGGELHELGMRMVCDFFEMEGWHTYYLGANSPDQAVVEALEQREAVLLGISVSLTSNVHLVRRLVRCVRDSQVGASVQVMVGGLPFLLNPGLVEQVGADASARNAEEAVAAAYRLLESPK</sequence>
<dbReference type="InterPro" id="IPR036724">
    <property type="entry name" value="Cobalamin-bd_sf"/>
</dbReference>
<proteinExistence type="predicted"/>
<gene>
    <name evidence="2" type="ORF">SAMN02745704_01765</name>
</gene>
<dbReference type="AlphaFoldDB" id="A0A1T4X4U3"/>
<evidence type="ECO:0000259" key="1">
    <source>
        <dbReference type="PROSITE" id="PS51332"/>
    </source>
</evidence>
<dbReference type="STRING" id="1121449.SAMN02745704_01765"/>
<protein>
    <submittedName>
        <fullName evidence="2">Methanogenic corrinoid protein MtbC1</fullName>
    </submittedName>
</protein>
<dbReference type="Pfam" id="PF02607">
    <property type="entry name" value="B12-binding_2"/>
    <property type="match status" value="1"/>
</dbReference>
<dbReference type="Gene3D" id="3.40.50.280">
    <property type="entry name" value="Cobalamin-binding domain"/>
    <property type="match status" value="1"/>
</dbReference>
<dbReference type="InterPro" id="IPR006158">
    <property type="entry name" value="Cobalamin-bd"/>
</dbReference>
<dbReference type="Pfam" id="PF02310">
    <property type="entry name" value="B12-binding"/>
    <property type="match status" value="1"/>
</dbReference>
<dbReference type="EMBL" id="FUYC01000007">
    <property type="protein sequence ID" value="SKA84459.1"/>
    <property type="molecule type" value="Genomic_DNA"/>
</dbReference>
<dbReference type="GO" id="GO:0046872">
    <property type="term" value="F:metal ion binding"/>
    <property type="evidence" value="ECO:0007669"/>
    <property type="project" value="InterPro"/>
</dbReference>
<dbReference type="GO" id="GO:0031419">
    <property type="term" value="F:cobalamin binding"/>
    <property type="evidence" value="ECO:0007669"/>
    <property type="project" value="InterPro"/>
</dbReference>